<dbReference type="PANTHER" id="PTHR36303">
    <property type="entry name" value="2',3'-CYCLIC-NUCLEOTIDE 2'-PHOSPHODIESTERASE"/>
    <property type="match status" value="1"/>
</dbReference>
<name>A0A1E3W035_9HYPH</name>
<dbReference type="GO" id="GO:0004113">
    <property type="term" value="F:2',3'-cyclic-nucleotide 3'-phosphodiesterase activity"/>
    <property type="evidence" value="ECO:0007669"/>
    <property type="project" value="TreeGrafter"/>
</dbReference>
<evidence type="ECO:0000256" key="3">
    <source>
        <dbReference type="ARBA" id="ARBA00023004"/>
    </source>
</evidence>
<feature type="binding site" evidence="6">
    <location>
        <position position="39"/>
    </location>
    <ligand>
        <name>Fe cation</name>
        <dbReference type="ChEBI" id="CHEBI:24875"/>
        <label>2</label>
    </ligand>
</feature>
<evidence type="ECO:0000256" key="6">
    <source>
        <dbReference type="PIRSR" id="PIRSR004789-51"/>
    </source>
</evidence>
<evidence type="ECO:0000256" key="5">
    <source>
        <dbReference type="PIRSR" id="PIRSR004789-50"/>
    </source>
</evidence>
<feature type="binding site" evidence="6">
    <location>
        <position position="180"/>
    </location>
    <ligand>
        <name>Fe cation</name>
        <dbReference type="ChEBI" id="CHEBI:24875"/>
        <label>1</label>
    </ligand>
</feature>
<dbReference type="FunFam" id="3.60.21.10:FF:000016">
    <property type="entry name" value="Putative metallophosphoesterase"/>
    <property type="match status" value="1"/>
</dbReference>
<gene>
    <name evidence="7" type="ORF">AUC68_03685</name>
</gene>
<keyword evidence="2" id="KW-0378">Hydrolase</keyword>
<evidence type="ECO:0000313" key="8">
    <source>
        <dbReference type="Proteomes" id="UP000094501"/>
    </source>
</evidence>
<protein>
    <submittedName>
        <fullName evidence="7">Metallophosphoesterase</fullName>
    </submittedName>
</protein>
<dbReference type="AlphaFoldDB" id="A0A1E3W035"/>
<dbReference type="OrthoDB" id="9801109at2"/>
<organism evidence="7 8">
    <name type="scientific">Methyloceanibacter methanicus</name>
    <dbReference type="NCBI Taxonomy" id="1774968"/>
    <lineage>
        <taxon>Bacteria</taxon>
        <taxon>Pseudomonadati</taxon>
        <taxon>Pseudomonadota</taxon>
        <taxon>Alphaproteobacteria</taxon>
        <taxon>Hyphomicrobiales</taxon>
        <taxon>Hyphomicrobiaceae</taxon>
        <taxon>Methyloceanibacter</taxon>
    </lineage>
</organism>
<feature type="binding site" evidence="6">
    <location>
        <position position="40"/>
    </location>
    <ligand>
        <name>Fe cation</name>
        <dbReference type="ChEBI" id="CHEBI:24875"/>
        <label>1</label>
    </ligand>
</feature>
<keyword evidence="8" id="KW-1185">Reference proteome</keyword>
<comment type="caution">
    <text evidence="7">The sequence shown here is derived from an EMBL/GenBank/DDBJ whole genome shotgun (WGS) entry which is preliminary data.</text>
</comment>
<dbReference type="GO" id="GO:0046872">
    <property type="term" value="F:metal ion binding"/>
    <property type="evidence" value="ECO:0007669"/>
    <property type="project" value="UniProtKB-KW"/>
</dbReference>
<dbReference type="Gene3D" id="3.60.21.10">
    <property type="match status" value="1"/>
</dbReference>
<proteinExistence type="inferred from homology"/>
<feature type="active site" description="Proton donor" evidence="5">
    <location>
        <position position="68"/>
    </location>
</feature>
<keyword evidence="3" id="KW-0408">Iron</keyword>
<evidence type="ECO:0000256" key="4">
    <source>
        <dbReference type="ARBA" id="ARBA00061401"/>
    </source>
</evidence>
<dbReference type="InterPro" id="IPR029052">
    <property type="entry name" value="Metallo-depent_PP-like"/>
</dbReference>
<evidence type="ECO:0000256" key="2">
    <source>
        <dbReference type="ARBA" id="ARBA00022801"/>
    </source>
</evidence>
<feature type="binding site" evidence="6">
    <location>
        <position position="39"/>
    </location>
    <ligand>
        <name>Fe cation</name>
        <dbReference type="ChEBI" id="CHEBI:24875"/>
        <label>1</label>
    </ligand>
</feature>
<feature type="binding site" evidence="6">
    <location>
        <position position="67"/>
    </location>
    <ligand>
        <name>Fe cation</name>
        <dbReference type="ChEBI" id="CHEBI:24875"/>
        <label>2</label>
    </ligand>
</feature>
<evidence type="ECO:0000313" key="7">
    <source>
        <dbReference type="EMBL" id="ODR99142.1"/>
    </source>
</evidence>
<dbReference type="Pfam" id="PF13277">
    <property type="entry name" value="YmdB"/>
    <property type="match status" value="1"/>
</dbReference>
<feature type="binding site" evidence="6">
    <location>
        <position position="178"/>
    </location>
    <ligand>
        <name>Fe cation</name>
        <dbReference type="ChEBI" id="CHEBI:24875"/>
        <label>2</label>
    </ligand>
</feature>
<dbReference type="EMBL" id="LPWG01000011">
    <property type="protein sequence ID" value="ODR99142.1"/>
    <property type="molecule type" value="Genomic_DNA"/>
</dbReference>
<dbReference type="RefSeq" id="WP_069437083.1">
    <property type="nucleotide sequence ID" value="NZ_LPWG01000011.1"/>
</dbReference>
<dbReference type="Proteomes" id="UP000094501">
    <property type="component" value="Unassembled WGS sequence"/>
</dbReference>
<sequence>MRLLFLGDVVGRAGRLAVLETLPKLRERYAADFVIVNGENAAGGFGISEAILNELLDAGADVVTTGNHVWDQREALVFIERYDRLLRPLNFPAGTPGKGAGLFKAANGADVLVVNAMGRVFMGDLDDPFRAVDEALTACPLKTGADAIFIDFHAEATSEKEALGHFVDGRATAVVGTHTHVPTADDQILTGGTAYLSDAGMCGDFDSVLGMDKDEPISRFLSKIPSRRFAPSKGDATVCGVAIDVDDRTGLARAIGPIRLGGRLSQAEPAFWRQDVREEDDA</sequence>
<feature type="binding site" evidence="6">
    <location>
        <position position="153"/>
    </location>
    <ligand>
        <name>Fe cation</name>
        <dbReference type="ChEBI" id="CHEBI:24875"/>
        <label>2</label>
    </ligand>
</feature>
<comment type="similarity">
    <text evidence="4">Belongs to the YmdB-like family.</text>
</comment>
<evidence type="ECO:0000256" key="1">
    <source>
        <dbReference type="ARBA" id="ARBA00022723"/>
    </source>
</evidence>
<dbReference type="PIRSF" id="PIRSF004789">
    <property type="entry name" value="DR1281"/>
    <property type="match status" value="1"/>
</dbReference>
<dbReference type="CDD" id="cd07382">
    <property type="entry name" value="MPP_DR1281"/>
    <property type="match status" value="1"/>
</dbReference>
<dbReference type="PANTHER" id="PTHR36303:SF1">
    <property type="entry name" value="2',3'-CYCLIC-NUCLEOTIDE 2'-PHOSPHODIESTERASE"/>
    <property type="match status" value="1"/>
</dbReference>
<dbReference type="NCBIfam" id="TIGR00282">
    <property type="entry name" value="TIGR00282 family metallophosphoesterase"/>
    <property type="match status" value="1"/>
</dbReference>
<accession>A0A1E3W035</accession>
<keyword evidence="1 6" id="KW-0479">Metal-binding</keyword>
<dbReference type="SUPFAM" id="SSF56300">
    <property type="entry name" value="Metallo-dependent phosphatases"/>
    <property type="match status" value="1"/>
</dbReference>
<dbReference type="InterPro" id="IPR005235">
    <property type="entry name" value="YmdB-like"/>
</dbReference>
<feature type="binding site" evidence="6">
    <location>
        <position position="8"/>
    </location>
    <ligand>
        <name>Fe cation</name>
        <dbReference type="ChEBI" id="CHEBI:24875"/>
        <label>1</label>
    </ligand>
</feature>
<reference evidence="7 8" key="1">
    <citation type="journal article" date="2016" name="Environ. Microbiol.">
        <title>New Methyloceanibacter diversity from North Sea sediments includes methanotroph containing solely the soluble methane monooxygenase.</title>
        <authorList>
            <person name="Vekeman B."/>
            <person name="Kerckhof F.M."/>
            <person name="Cremers G."/>
            <person name="de Vos P."/>
            <person name="Vandamme P."/>
            <person name="Boon N."/>
            <person name="Op den Camp H.J."/>
            <person name="Heylen K."/>
        </authorList>
    </citation>
    <scope>NUCLEOTIDE SEQUENCE [LARGE SCALE GENOMIC DNA]</scope>
    <source>
        <strain evidence="7 8">R-67174</strain>
    </source>
</reference>